<sequence length="688" mass="76078">MKNKILALAVLFLATTGIQAQQIDRSQQPKAGPAPEINLGTPETFTLKNGLKVLVVENHKLPRVSMTLTMDNPPHAEGDKAGVSELMGSVLGEGTKDIPKDKFNEEIDYLGASVNFFSRGASANTLSKYFPRVLELMSKGALNPNFTQEQFETEKERALENIKASEKDVASNARRISSALSYGKNHPYGEFSTKESIEALTLADIQNYYKNYYVPQNAYLVVIGDVKTPEVKKLVEKNFGSWKKSELPKNTLQDVKNVPETQVNFVDFPNAVQSEVQVTNTIQLQKGDPDYFPVLIANKILGGGGEARLFLNLREDKGYTYGAYSSTGDDKYVARFVASASVRNAVTDSAVVAFLDELHRIRNEKVSAEELENAKAKYTGDFVLALERPSTIAQYALNIETDHLPQDFYQTYLKKINAVTAEDIQRVAKKYYLADNARIVVVGKGSEVAEPLENLTYNGQDIPVKYFDKYANVIEKPDYNKKVDPSMTAAKVFDKYIQAVGGKDAVNDIESVYMIAQAEIQGQKMDLETKVTSSGKSSTVISMGGNVVQKQIFNGATGFVAAQGQKIPYTEEQVVAAKAEAHPFPEMIAENATLEGIEDVDGQEAYAVKMDETTTNYYSKDSGLKVKQVKTMKQGPQTMTIPITYSDYREVEGVKFPFQLSQTMGAMTLTFQVSDVKVNEDVTDADFE</sequence>
<evidence type="ECO:0000256" key="1">
    <source>
        <dbReference type="SAM" id="SignalP"/>
    </source>
</evidence>
<dbReference type="PANTHER" id="PTHR11851:SF224">
    <property type="entry name" value="PROCESSING PROTEASE"/>
    <property type="match status" value="1"/>
</dbReference>
<keyword evidence="5" id="KW-1185">Reference proteome</keyword>
<dbReference type="InterPro" id="IPR050361">
    <property type="entry name" value="MPP/UQCRC_Complex"/>
</dbReference>
<dbReference type="GO" id="GO:0046872">
    <property type="term" value="F:metal ion binding"/>
    <property type="evidence" value="ECO:0007669"/>
    <property type="project" value="InterPro"/>
</dbReference>
<dbReference type="PANTHER" id="PTHR11851">
    <property type="entry name" value="METALLOPROTEASE"/>
    <property type="match status" value="1"/>
</dbReference>
<reference evidence="4" key="1">
    <citation type="submission" date="2022-11" db="EMBL/GenBank/DDBJ databases">
        <title>Salinimicrobium profundisediminis sp. nov., isolated from deep-sea sediment of the Mariana Trench.</title>
        <authorList>
            <person name="Fu H."/>
        </authorList>
    </citation>
    <scope>NUCLEOTIDE SEQUENCE</scope>
    <source>
        <strain evidence="4">MT39</strain>
    </source>
</reference>
<dbReference type="InterPro" id="IPR011249">
    <property type="entry name" value="Metalloenz_LuxS/M16"/>
</dbReference>
<dbReference type="SUPFAM" id="SSF63411">
    <property type="entry name" value="LuxS/MPP-like metallohydrolase"/>
    <property type="match status" value="2"/>
</dbReference>
<feature type="domain" description="Peptidase M16 N-terminal" evidence="2">
    <location>
        <begin position="53"/>
        <end position="169"/>
    </location>
</feature>
<keyword evidence="1" id="KW-0732">Signal</keyword>
<feature type="chain" id="PRO_5040731581" evidence="1">
    <location>
        <begin position="21"/>
        <end position="688"/>
    </location>
</feature>
<proteinExistence type="predicted"/>
<feature type="signal peptide" evidence="1">
    <location>
        <begin position="1"/>
        <end position="20"/>
    </location>
</feature>
<dbReference type="Pfam" id="PF05193">
    <property type="entry name" value="Peptidase_M16_C"/>
    <property type="match status" value="1"/>
</dbReference>
<dbReference type="InterPro" id="IPR011765">
    <property type="entry name" value="Pept_M16_N"/>
</dbReference>
<accession>A0A9X3I398</accession>
<comment type="caution">
    <text evidence="4">The sequence shown here is derived from an EMBL/GenBank/DDBJ whole genome shotgun (WGS) entry which is preliminary data.</text>
</comment>
<dbReference type="AlphaFoldDB" id="A0A9X3I398"/>
<dbReference type="InterPro" id="IPR007863">
    <property type="entry name" value="Peptidase_M16_C"/>
</dbReference>
<dbReference type="Pfam" id="PF00675">
    <property type="entry name" value="Peptidase_M16"/>
    <property type="match status" value="1"/>
</dbReference>
<dbReference type="Proteomes" id="UP001148482">
    <property type="component" value="Unassembled WGS sequence"/>
</dbReference>
<organism evidence="4 5">
    <name type="scientific">Salinimicrobium profundisediminis</name>
    <dbReference type="NCBI Taxonomy" id="2994553"/>
    <lineage>
        <taxon>Bacteria</taxon>
        <taxon>Pseudomonadati</taxon>
        <taxon>Bacteroidota</taxon>
        <taxon>Flavobacteriia</taxon>
        <taxon>Flavobacteriales</taxon>
        <taxon>Flavobacteriaceae</taxon>
        <taxon>Salinimicrobium</taxon>
    </lineage>
</organism>
<evidence type="ECO:0000259" key="3">
    <source>
        <dbReference type="Pfam" id="PF05193"/>
    </source>
</evidence>
<dbReference type="Gene3D" id="3.30.830.10">
    <property type="entry name" value="Metalloenzyme, LuxS/M16 peptidase-like"/>
    <property type="match status" value="2"/>
</dbReference>
<evidence type="ECO:0000313" key="5">
    <source>
        <dbReference type="Proteomes" id="UP001148482"/>
    </source>
</evidence>
<gene>
    <name evidence="4" type="ORF">OQ279_16525</name>
</gene>
<protein>
    <submittedName>
        <fullName evidence="4">Pitrilysin family protein</fullName>
    </submittedName>
</protein>
<evidence type="ECO:0000313" key="4">
    <source>
        <dbReference type="EMBL" id="MCX2839752.1"/>
    </source>
</evidence>
<dbReference type="EMBL" id="JAPJDA010000035">
    <property type="protein sequence ID" value="MCX2839752.1"/>
    <property type="molecule type" value="Genomic_DNA"/>
</dbReference>
<feature type="domain" description="Peptidase M16 C-terminal" evidence="3">
    <location>
        <begin position="200"/>
        <end position="377"/>
    </location>
</feature>
<dbReference type="RefSeq" id="WP_266071164.1">
    <property type="nucleotide sequence ID" value="NZ_JAPJDA010000035.1"/>
</dbReference>
<name>A0A9X3I398_9FLAO</name>
<evidence type="ECO:0000259" key="2">
    <source>
        <dbReference type="Pfam" id="PF00675"/>
    </source>
</evidence>